<evidence type="ECO:0000313" key="3">
    <source>
        <dbReference type="Proteomes" id="UP001159405"/>
    </source>
</evidence>
<gene>
    <name evidence="2" type="ORF">PLOB_00033595</name>
</gene>
<keyword evidence="1" id="KW-0732">Signal</keyword>
<name>A0ABN8P353_9CNID</name>
<sequence>MALYRYLHLALILFGTCAGNNEDICKKGDCNESIRKCKKSFEEQSSVEETPYMISPEDFYYKFMAKHKPIVIRKAASNWPASEVWTELYLMHALSERTQLVSRLKDFPFGLKMHVMIKDFLWRSQQEDLMMFNPPSSQMLNDIIAPLCLRCHQFMNQMKVSYWLRQYQREDTTPLYFHSDEQMLTVLNGSVQVTLVSSLHSEKLPDDENQLFLISRSKEEIHSRLSSQGIPHFTVNLQKGDMLYIPQMWWQLLTVPSDPILFVQFLWPSRMQTSSVVQSSFKTRDNQFSSIQKAIKSLLRRYEERFLGTNVPSLFCPHQDMRMSDFTFETGKMSDEEYQFFHNGPDFTETEPCNFDGLNKQSPCHFPTCYEDAESTECIRYILDYCNQWEDRGCIIELPQLLNKVDKERMEEIITMKSPNKF</sequence>
<dbReference type="Proteomes" id="UP001159405">
    <property type="component" value="Unassembled WGS sequence"/>
</dbReference>
<organism evidence="2 3">
    <name type="scientific">Porites lobata</name>
    <dbReference type="NCBI Taxonomy" id="104759"/>
    <lineage>
        <taxon>Eukaryota</taxon>
        <taxon>Metazoa</taxon>
        <taxon>Cnidaria</taxon>
        <taxon>Anthozoa</taxon>
        <taxon>Hexacorallia</taxon>
        <taxon>Scleractinia</taxon>
        <taxon>Fungiina</taxon>
        <taxon>Poritidae</taxon>
        <taxon>Porites</taxon>
    </lineage>
</organism>
<feature type="chain" id="PRO_5047515051" description="JmjC domain-containing protein" evidence="1">
    <location>
        <begin position="19"/>
        <end position="422"/>
    </location>
</feature>
<protein>
    <recommendedName>
        <fullName evidence="4">JmjC domain-containing protein</fullName>
    </recommendedName>
</protein>
<dbReference type="PANTHER" id="PTHR12461">
    <property type="entry name" value="HYPOXIA-INDUCIBLE FACTOR 1 ALPHA INHIBITOR-RELATED"/>
    <property type="match status" value="1"/>
</dbReference>
<reference evidence="2 3" key="1">
    <citation type="submission" date="2022-05" db="EMBL/GenBank/DDBJ databases">
        <authorList>
            <consortium name="Genoscope - CEA"/>
            <person name="William W."/>
        </authorList>
    </citation>
    <scope>NUCLEOTIDE SEQUENCE [LARGE SCALE GENOMIC DNA]</scope>
</reference>
<evidence type="ECO:0000313" key="2">
    <source>
        <dbReference type="EMBL" id="CAH3128385.1"/>
    </source>
</evidence>
<comment type="caution">
    <text evidence="2">The sequence shown here is derived from an EMBL/GenBank/DDBJ whole genome shotgun (WGS) entry which is preliminary data.</text>
</comment>
<dbReference type="EMBL" id="CALNXK010000045">
    <property type="protein sequence ID" value="CAH3128385.1"/>
    <property type="molecule type" value="Genomic_DNA"/>
</dbReference>
<dbReference type="Gene3D" id="2.60.120.10">
    <property type="entry name" value="Jelly Rolls"/>
    <property type="match status" value="1"/>
</dbReference>
<feature type="signal peptide" evidence="1">
    <location>
        <begin position="1"/>
        <end position="18"/>
    </location>
</feature>
<evidence type="ECO:0008006" key="4">
    <source>
        <dbReference type="Google" id="ProtNLM"/>
    </source>
</evidence>
<dbReference type="PANTHER" id="PTHR12461:SF91">
    <property type="entry name" value="JMJC DOMAIN-CONTAINING PROTEIN"/>
    <property type="match status" value="1"/>
</dbReference>
<keyword evidence="3" id="KW-1185">Reference proteome</keyword>
<accession>A0ABN8P353</accession>
<dbReference type="InterPro" id="IPR014710">
    <property type="entry name" value="RmlC-like_jellyroll"/>
</dbReference>
<evidence type="ECO:0000256" key="1">
    <source>
        <dbReference type="SAM" id="SignalP"/>
    </source>
</evidence>
<proteinExistence type="predicted"/>
<dbReference type="SUPFAM" id="SSF51197">
    <property type="entry name" value="Clavaminate synthase-like"/>
    <property type="match status" value="1"/>
</dbReference>